<accession>A0A9D2D3J8</accession>
<dbReference type="EMBL" id="DXCH01000211">
    <property type="protein sequence ID" value="HIZ07785.1"/>
    <property type="molecule type" value="Genomic_DNA"/>
</dbReference>
<comment type="caution">
    <text evidence="11">The sequence shown here is derived from an EMBL/GenBank/DDBJ whole genome shotgun (WGS) entry which is preliminary data.</text>
</comment>
<evidence type="ECO:0000256" key="4">
    <source>
        <dbReference type="ARBA" id="ARBA00023004"/>
    </source>
</evidence>
<dbReference type="InterPro" id="IPR034422">
    <property type="entry name" value="HydE/PylB-like"/>
</dbReference>
<feature type="binding site" evidence="8">
    <location>
        <position position="188"/>
    </location>
    <ligand>
        <name>S-adenosyl-L-methionine</name>
        <dbReference type="ChEBI" id="CHEBI:59789"/>
    </ligand>
</feature>
<feature type="binding site" evidence="8">
    <location>
        <position position="168"/>
    </location>
    <ligand>
        <name>S-adenosyl-L-methionine</name>
        <dbReference type="ChEBI" id="CHEBI:59789"/>
    </ligand>
</feature>
<keyword evidence="1 7" id="KW-0004">4Fe-4S</keyword>
<dbReference type="InterPro" id="IPR006638">
    <property type="entry name" value="Elp3/MiaA/NifB-like_rSAM"/>
</dbReference>
<evidence type="ECO:0000256" key="8">
    <source>
        <dbReference type="PIRSR" id="PIRSR004762-2"/>
    </source>
</evidence>
<comment type="cofactor">
    <cofactor evidence="6">
        <name>[2Fe-2S] cluster</name>
        <dbReference type="ChEBI" id="CHEBI:190135"/>
    </cofactor>
</comment>
<feature type="binding site" evidence="8">
    <location>
        <position position="143"/>
    </location>
    <ligand>
        <name>(3R)-3-methyl-D-ornithine</name>
        <dbReference type="ChEBI" id="CHEBI:64642"/>
    </ligand>
</feature>
<evidence type="ECO:0000256" key="3">
    <source>
        <dbReference type="ARBA" id="ARBA00022723"/>
    </source>
</evidence>
<dbReference type="PANTHER" id="PTHR43726:SF1">
    <property type="entry name" value="BIOTIN SYNTHASE"/>
    <property type="match status" value="1"/>
</dbReference>
<dbReference type="GO" id="GO:0044272">
    <property type="term" value="P:sulfur compound biosynthetic process"/>
    <property type="evidence" value="ECO:0007669"/>
    <property type="project" value="UniProtKB-ARBA"/>
</dbReference>
<evidence type="ECO:0000313" key="12">
    <source>
        <dbReference type="Proteomes" id="UP000824024"/>
    </source>
</evidence>
<dbReference type="InterPro" id="IPR058240">
    <property type="entry name" value="rSAM_sf"/>
</dbReference>
<dbReference type="InterPro" id="IPR013785">
    <property type="entry name" value="Aldolase_TIM"/>
</dbReference>
<dbReference type="PIRSF" id="PIRSF004762">
    <property type="entry name" value="CHP00423"/>
    <property type="match status" value="1"/>
</dbReference>
<evidence type="ECO:0000259" key="10">
    <source>
        <dbReference type="PROSITE" id="PS51918"/>
    </source>
</evidence>
<keyword evidence="3" id="KW-0479">Metal-binding</keyword>
<dbReference type="GO" id="GO:0051539">
    <property type="term" value="F:4 iron, 4 sulfur cluster binding"/>
    <property type="evidence" value="ECO:0007669"/>
    <property type="project" value="UniProtKB-KW"/>
</dbReference>
<gene>
    <name evidence="11" type="primary">hydE</name>
    <name evidence="11" type="ORF">IAA08_07620</name>
</gene>
<dbReference type="SFLD" id="SFLDS00029">
    <property type="entry name" value="Radical_SAM"/>
    <property type="match status" value="1"/>
</dbReference>
<name>A0A9D2D3J8_9FIRM</name>
<evidence type="ECO:0000256" key="9">
    <source>
        <dbReference type="SAM" id="MobiDB-lite"/>
    </source>
</evidence>
<dbReference type="InterPro" id="IPR024021">
    <property type="entry name" value="FeFe-hyd_HydE_rSAM"/>
</dbReference>
<dbReference type="SMART" id="SM00876">
    <property type="entry name" value="BATS"/>
    <property type="match status" value="1"/>
</dbReference>
<dbReference type="SFLD" id="SFLDG01060">
    <property type="entry name" value="BATS_domain_containing"/>
    <property type="match status" value="1"/>
</dbReference>
<reference evidence="11" key="1">
    <citation type="journal article" date="2021" name="PeerJ">
        <title>Extensive microbial diversity within the chicken gut microbiome revealed by metagenomics and culture.</title>
        <authorList>
            <person name="Gilroy R."/>
            <person name="Ravi A."/>
            <person name="Getino M."/>
            <person name="Pursley I."/>
            <person name="Horton D.L."/>
            <person name="Alikhan N.F."/>
            <person name="Baker D."/>
            <person name="Gharbi K."/>
            <person name="Hall N."/>
            <person name="Watson M."/>
            <person name="Adriaenssens E.M."/>
            <person name="Foster-Nyarko E."/>
            <person name="Jarju S."/>
            <person name="Secka A."/>
            <person name="Antonio M."/>
            <person name="Oren A."/>
            <person name="Chaudhuri R.R."/>
            <person name="La Ragione R."/>
            <person name="Hildebrand F."/>
            <person name="Pallen M.J."/>
        </authorList>
    </citation>
    <scope>NUCLEOTIDE SEQUENCE</scope>
    <source>
        <strain evidence="11">CHK192-9172</strain>
    </source>
</reference>
<comment type="cofactor">
    <cofactor evidence="7">
        <name>[4Fe-4S] cluster</name>
        <dbReference type="ChEBI" id="CHEBI:49883"/>
    </cofactor>
    <text evidence="7">Binds 1 [4Fe-4S] cluster. The cluster is coordinated with 3 cysteines and an exchangeable S-adenosyl-L-methionine.</text>
</comment>
<keyword evidence="2 7" id="KW-0949">S-adenosyl-L-methionine</keyword>
<evidence type="ECO:0000256" key="5">
    <source>
        <dbReference type="ARBA" id="ARBA00023014"/>
    </source>
</evidence>
<dbReference type="SFLD" id="SFLDG01280">
    <property type="entry name" value="HydE/PylB-like"/>
    <property type="match status" value="1"/>
</dbReference>
<dbReference type="Proteomes" id="UP000824024">
    <property type="component" value="Unassembled WGS sequence"/>
</dbReference>
<evidence type="ECO:0000256" key="1">
    <source>
        <dbReference type="ARBA" id="ARBA00022485"/>
    </source>
</evidence>
<dbReference type="InterPro" id="IPR010722">
    <property type="entry name" value="BATS_dom"/>
</dbReference>
<dbReference type="SMART" id="SM00729">
    <property type="entry name" value="Elp3"/>
    <property type="match status" value="1"/>
</dbReference>
<dbReference type="GO" id="GO:0046872">
    <property type="term" value="F:metal ion binding"/>
    <property type="evidence" value="ECO:0007669"/>
    <property type="project" value="UniProtKB-KW"/>
</dbReference>
<organism evidence="11 12">
    <name type="scientific">Candidatus Eubacterium avistercoris</name>
    <dbReference type="NCBI Taxonomy" id="2838567"/>
    <lineage>
        <taxon>Bacteria</taxon>
        <taxon>Bacillati</taxon>
        <taxon>Bacillota</taxon>
        <taxon>Clostridia</taxon>
        <taxon>Eubacteriales</taxon>
        <taxon>Eubacteriaceae</taxon>
        <taxon>Eubacterium</taxon>
    </lineage>
</organism>
<evidence type="ECO:0000256" key="2">
    <source>
        <dbReference type="ARBA" id="ARBA00022691"/>
    </source>
</evidence>
<dbReference type="Pfam" id="PF04055">
    <property type="entry name" value="Radical_SAM"/>
    <property type="match status" value="1"/>
</dbReference>
<feature type="binding site" evidence="7">
    <location>
        <position position="75"/>
    </location>
    <ligand>
        <name>[4Fe-4S] cluster</name>
        <dbReference type="ChEBI" id="CHEBI:49883"/>
        <note>4Fe-4S-S-AdoMet</note>
    </ligand>
</feature>
<evidence type="ECO:0000256" key="6">
    <source>
        <dbReference type="ARBA" id="ARBA00034078"/>
    </source>
</evidence>
<keyword evidence="5 7" id="KW-0411">Iron-sulfur</keyword>
<dbReference type="SFLD" id="SFLDF00348">
    <property type="entry name" value="FeFe_hydrogenase_maturase_(Hyd"/>
    <property type="match status" value="1"/>
</dbReference>
<dbReference type="PANTHER" id="PTHR43726">
    <property type="entry name" value="3-METHYLORNITHINE SYNTHASE"/>
    <property type="match status" value="1"/>
</dbReference>
<evidence type="ECO:0000313" key="11">
    <source>
        <dbReference type="EMBL" id="HIZ07785.1"/>
    </source>
</evidence>
<evidence type="ECO:0000256" key="7">
    <source>
        <dbReference type="PIRSR" id="PIRSR004762-1"/>
    </source>
</evidence>
<dbReference type="PROSITE" id="PS51918">
    <property type="entry name" value="RADICAL_SAM"/>
    <property type="match status" value="1"/>
</dbReference>
<feature type="domain" description="Radical SAM core" evidence="10">
    <location>
        <begin position="54"/>
        <end position="292"/>
    </location>
</feature>
<sequence>MKRQDTLYQLVDKLETEQKLNKKEWIQLIDGRTSQLADYLFEKAVRIRKQYYDNKIYIRGLIEVSNICRNDCYYCGIRRSNRNANRYHLTRGEILACCREGYELGFRSFVLQGGEDPYFSDSIVVQIVSAIKGMYPDCAVTLSLGEKSRESYQAYFNAGADRYLLRHETADPAHYRKLHPSELSLKNRMRCLWDLKEIGYQTGSGFMVGSPGQTSACLAEDMIFLKELEPQMVGIGPFIPHHDTPLAKEAVGTAELTVFMLGLLRLMLPSVLLPATTALGTIDEMGREKGILAGANVVMPNLSPQDVRKKYELYDNKLCTGSEAAEYKRQLQEQMEAIGYTIVTDRGDYVPLPSREDKSRKKYPKYNKRSKEYGVIGT</sequence>
<dbReference type="GO" id="GO:0042364">
    <property type="term" value="P:water-soluble vitamin biosynthetic process"/>
    <property type="evidence" value="ECO:0007669"/>
    <property type="project" value="UniProtKB-ARBA"/>
</dbReference>
<reference evidence="11" key="2">
    <citation type="submission" date="2021-04" db="EMBL/GenBank/DDBJ databases">
        <authorList>
            <person name="Gilroy R."/>
        </authorList>
    </citation>
    <scope>NUCLEOTIDE SEQUENCE</scope>
    <source>
        <strain evidence="11">CHK192-9172</strain>
    </source>
</reference>
<feature type="binding site" evidence="7">
    <location>
        <position position="72"/>
    </location>
    <ligand>
        <name>[4Fe-4S] cluster</name>
        <dbReference type="ChEBI" id="CHEBI:49883"/>
        <note>4Fe-4S-S-AdoMet</note>
    </ligand>
</feature>
<dbReference type="Gene3D" id="3.20.20.70">
    <property type="entry name" value="Aldolase class I"/>
    <property type="match status" value="1"/>
</dbReference>
<feature type="region of interest" description="Disordered" evidence="9">
    <location>
        <begin position="351"/>
        <end position="378"/>
    </location>
</feature>
<feature type="binding site" evidence="7">
    <location>
        <position position="68"/>
    </location>
    <ligand>
        <name>[4Fe-4S] cluster</name>
        <dbReference type="ChEBI" id="CHEBI:49883"/>
        <note>4Fe-4S-S-AdoMet</note>
    </ligand>
</feature>
<dbReference type="InterPro" id="IPR007197">
    <property type="entry name" value="rSAM"/>
</dbReference>
<dbReference type="GO" id="GO:0016740">
    <property type="term" value="F:transferase activity"/>
    <property type="evidence" value="ECO:0007669"/>
    <property type="project" value="TreeGrafter"/>
</dbReference>
<dbReference type="NCBIfam" id="TIGR03956">
    <property type="entry name" value="rSAM_HydE"/>
    <property type="match status" value="1"/>
</dbReference>
<dbReference type="AlphaFoldDB" id="A0A9D2D3J8"/>
<dbReference type="SUPFAM" id="SSF102114">
    <property type="entry name" value="Radical SAM enzymes"/>
    <property type="match status" value="1"/>
</dbReference>
<keyword evidence="4 7" id="KW-0408">Iron</keyword>
<dbReference type="CDD" id="cd01335">
    <property type="entry name" value="Radical_SAM"/>
    <property type="match status" value="1"/>
</dbReference>
<protein>
    <submittedName>
        <fullName evidence="11">[FeFe] hydrogenase H-cluster radical SAM maturase HydE</fullName>
    </submittedName>
</protein>
<proteinExistence type="predicted"/>